<dbReference type="Pfam" id="PF01545">
    <property type="entry name" value="Cation_efflux"/>
    <property type="match status" value="1"/>
</dbReference>
<sequence>MSDELEARMWDESGSRYESRSRDTFFESAFASSEHLDRAPLLAEETYSDVPVTSATEPEHCHWPQAEPPSAIPQLLTALVLCAFFMVCELIGGYLAGSLSVMSDAAHMLSDCGGFALALLAFHCAKRPPDVHMSYGYKRAEVLGAMVSVLLIWILTGVFVYVAAARLHSGEYTIEPDMMMIVSGCGVVFNVILALVLHGCASDIAHHHSHGGAACPGGGGRVPGGWGRRHKPAANGALLNGEYTMKDLSSAEANVVSTGTRNINLRAALIHVIGDLIQSCGVLLASVLIKLYPAAKFMDPVCTFVFSFLVLLTSARVVRDALGMLMQGVPKGFRYGACVAALRAAPGVRGVHSCHVWALSTHHTLLSAHVVVDDLADRDAVLSHCQRVARDFGVESATFQIERHSPAVESCVVCRSQPADRP</sequence>
<protein>
    <submittedName>
        <fullName evidence="13">Zinc transporter 2-like</fullName>
    </submittedName>
</protein>
<dbReference type="GeneID" id="114247908"/>
<dbReference type="GO" id="GO:0005886">
    <property type="term" value="C:plasma membrane"/>
    <property type="evidence" value="ECO:0007669"/>
    <property type="project" value="TreeGrafter"/>
</dbReference>
<dbReference type="Pfam" id="PF16916">
    <property type="entry name" value="ZT_dimer"/>
    <property type="match status" value="1"/>
</dbReference>
<dbReference type="OrthoDB" id="9944568at2759"/>
<reference evidence="13" key="1">
    <citation type="submission" date="2025-08" db="UniProtKB">
        <authorList>
            <consortium name="RefSeq"/>
        </authorList>
    </citation>
    <scope>IDENTIFICATION</scope>
    <source>
        <tissue evidence="13">Silk gland</tissue>
    </source>
</reference>
<dbReference type="InterPro" id="IPR027470">
    <property type="entry name" value="Cation_efflux_CTD"/>
</dbReference>
<feature type="domain" description="Cation efflux protein transmembrane" evidence="10">
    <location>
        <begin position="76"/>
        <end position="326"/>
    </location>
</feature>
<dbReference type="InterPro" id="IPR027469">
    <property type="entry name" value="Cation_efflux_TMD_sf"/>
</dbReference>
<evidence type="ECO:0000256" key="1">
    <source>
        <dbReference type="ARBA" id="ARBA00004141"/>
    </source>
</evidence>
<feature type="transmembrane region" description="Helical" evidence="9">
    <location>
        <begin position="297"/>
        <end position="318"/>
    </location>
</feature>
<dbReference type="KEGG" id="bman:114247908"/>
<name>A0A6J2K598_BOMMA</name>
<dbReference type="Proteomes" id="UP000504629">
    <property type="component" value="Unplaced"/>
</dbReference>
<dbReference type="GO" id="GO:0010043">
    <property type="term" value="P:response to zinc ion"/>
    <property type="evidence" value="ECO:0007669"/>
    <property type="project" value="TreeGrafter"/>
</dbReference>
<evidence type="ECO:0000256" key="3">
    <source>
        <dbReference type="ARBA" id="ARBA00022448"/>
    </source>
</evidence>
<gene>
    <name evidence="13" type="primary">LOC114247908</name>
</gene>
<feature type="domain" description="Cation efflux protein cytoplasmic" evidence="11">
    <location>
        <begin position="334"/>
        <end position="403"/>
    </location>
</feature>
<evidence type="ECO:0000256" key="4">
    <source>
        <dbReference type="ARBA" id="ARBA00022692"/>
    </source>
</evidence>
<evidence type="ECO:0000313" key="12">
    <source>
        <dbReference type="Proteomes" id="UP000504629"/>
    </source>
</evidence>
<dbReference type="SUPFAM" id="SSF160240">
    <property type="entry name" value="Cation efflux protein cytoplasmic domain-like"/>
    <property type="match status" value="1"/>
</dbReference>
<dbReference type="InterPro" id="IPR058533">
    <property type="entry name" value="Cation_efflux_TM"/>
</dbReference>
<comment type="similarity">
    <text evidence="2">Belongs to the cation diffusion facilitator (CDF) transporter (TC 2.A.4) family. SLC30A subfamily.</text>
</comment>
<feature type="transmembrane region" description="Helical" evidence="9">
    <location>
        <begin position="142"/>
        <end position="166"/>
    </location>
</feature>
<keyword evidence="5" id="KW-0862">Zinc</keyword>
<evidence type="ECO:0000313" key="13">
    <source>
        <dbReference type="RefSeq" id="XP_028036793.1"/>
    </source>
</evidence>
<dbReference type="NCBIfam" id="TIGR01297">
    <property type="entry name" value="CDF"/>
    <property type="match status" value="1"/>
</dbReference>
<keyword evidence="3" id="KW-0813">Transport</keyword>
<dbReference type="GO" id="GO:0005385">
    <property type="term" value="F:zinc ion transmembrane transporter activity"/>
    <property type="evidence" value="ECO:0007669"/>
    <property type="project" value="TreeGrafter"/>
</dbReference>
<keyword evidence="12" id="KW-1185">Reference proteome</keyword>
<keyword evidence="6 9" id="KW-1133">Transmembrane helix</keyword>
<evidence type="ECO:0000256" key="8">
    <source>
        <dbReference type="ARBA" id="ARBA00023136"/>
    </source>
</evidence>
<feature type="transmembrane region" description="Helical" evidence="9">
    <location>
        <begin position="178"/>
        <end position="197"/>
    </location>
</feature>
<dbReference type="InterPro" id="IPR050681">
    <property type="entry name" value="CDF/SLC30A"/>
</dbReference>
<keyword evidence="4 9" id="KW-0812">Transmembrane</keyword>
<dbReference type="PANTHER" id="PTHR11562:SF84">
    <property type="entry name" value="LD05335P"/>
    <property type="match status" value="1"/>
</dbReference>
<dbReference type="SUPFAM" id="SSF161111">
    <property type="entry name" value="Cation efflux protein transmembrane domain-like"/>
    <property type="match status" value="1"/>
</dbReference>
<feature type="transmembrane region" description="Helical" evidence="9">
    <location>
        <begin position="268"/>
        <end position="291"/>
    </location>
</feature>
<evidence type="ECO:0000256" key="9">
    <source>
        <dbReference type="SAM" id="Phobius"/>
    </source>
</evidence>
<dbReference type="InterPro" id="IPR002524">
    <property type="entry name" value="Cation_efflux"/>
</dbReference>
<dbReference type="Gene3D" id="1.20.1510.10">
    <property type="entry name" value="Cation efflux protein transmembrane domain"/>
    <property type="match status" value="1"/>
</dbReference>
<dbReference type="AlphaFoldDB" id="A0A6J2K598"/>
<dbReference type="PANTHER" id="PTHR11562">
    <property type="entry name" value="CATION EFFLUX PROTEIN/ ZINC TRANSPORTER"/>
    <property type="match status" value="1"/>
</dbReference>
<evidence type="ECO:0000256" key="6">
    <source>
        <dbReference type="ARBA" id="ARBA00022989"/>
    </source>
</evidence>
<feature type="transmembrane region" description="Helical" evidence="9">
    <location>
        <begin position="75"/>
        <end position="99"/>
    </location>
</feature>
<proteinExistence type="inferred from homology"/>
<comment type="subcellular location">
    <subcellularLocation>
        <location evidence="1">Membrane</location>
        <topology evidence="1">Multi-pass membrane protein</topology>
    </subcellularLocation>
</comment>
<keyword evidence="7" id="KW-0406">Ion transport</keyword>
<accession>A0A6J2K598</accession>
<evidence type="ECO:0000256" key="7">
    <source>
        <dbReference type="ARBA" id="ARBA00023065"/>
    </source>
</evidence>
<dbReference type="RefSeq" id="XP_028036793.1">
    <property type="nucleotide sequence ID" value="XM_028180992.1"/>
</dbReference>
<evidence type="ECO:0000259" key="10">
    <source>
        <dbReference type="Pfam" id="PF01545"/>
    </source>
</evidence>
<evidence type="ECO:0000256" key="5">
    <source>
        <dbReference type="ARBA" id="ARBA00022906"/>
    </source>
</evidence>
<organism evidence="12 13">
    <name type="scientific">Bombyx mandarina</name>
    <name type="common">Wild silk moth</name>
    <name type="synonym">Wild silkworm</name>
    <dbReference type="NCBI Taxonomy" id="7092"/>
    <lineage>
        <taxon>Eukaryota</taxon>
        <taxon>Metazoa</taxon>
        <taxon>Ecdysozoa</taxon>
        <taxon>Arthropoda</taxon>
        <taxon>Hexapoda</taxon>
        <taxon>Insecta</taxon>
        <taxon>Pterygota</taxon>
        <taxon>Neoptera</taxon>
        <taxon>Endopterygota</taxon>
        <taxon>Lepidoptera</taxon>
        <taxon>Glossata</taxon>
        <taxon>Ditrysia</taxon>
        <taxon>Bombycoidea</taxon>
        <taxon>Bombycidae</taxon>
        <taxon>Bombycinae</taxon>
        <taxon>Bombyx</taxon>
    </lineage>
</organism>
<evidence type="ECO:0000256" key="2">
    <source>
        <dbReference type="ARBA" id="ARBA00008873"/>
    </source>
</evidence>
<dbReference type="InterPro" id="IPR036837">
    <property type="entry name" value="Cation_efflux_CTD_sf"/>
</dbReference>
<keyword evidence="8 9" id="KW-0472">Membrane</keyword>
<keyword evidence="5" id="KW-0864">Zinc transport</keyword>
<evidence type="ECO:0000259" key="11">
    <source>
        <dbReference type="Pfam" id="PF16916"/>
    </source>
</evidence>